<dbReference type="EMBL" id="CM017708">
    <property type="protein sequence ID" value="TYG58865.1"/>
    <property type="molecule type" value="Genomic_DNA"/>
</dbReference>
<dbReference type="Proteomes" id="UP000323506">
    <property type="component" value="Chromosome D08"/>
</dbReference>
<keyword evidence="2" id="KW-1185">Reference proteome</keyword>
<reference evidence="1 2" key="1">
    <citation type="submission" date="2019-06" db="EMBL/GenBank/DDBJ databases">
        <title>WGS assembly of Gossypium darwinii.</title>
        <authorList>
            <person name="Chen Z.J."/>
            <person name="Sreedasyam A."/>
            <person name="Ando A."/>
            <person name="Song Q."/>
            <person name="De L."/>
            <person name="Hulse-Kemp A."/>
            <person name="Ding M."/>
            <person name="Ye W."/>
            <person name="Kirkbride R."/>
            <person name="Jenkins J."/>
            <person name="Plott C."/>
            <person name="Lovell J."/>
            <person name="Lin Y.-M."/>
            <person name="Vaughn R."/>
            <person name="Liu B."/>
            <person name="Li W."/>
            <person name="Simpson S."/>
            <person name="Scheffler B."/>
            <person name="Saski C."/>
            <person name="Grover C."/>
            <person name="Hu G."/>
            <person name="Conover J."/>
            <person name="Carlson J."/>
            <person name="Shu S."/>
            <person name="Boston L."/>
            <person name="Williams M."/>
            <person name="Peterson D."/>
            <person name="Mcgee K."/>
            <person name="Jones D."/>
            <person name="Wendel J."/>
            <person name="Stelly D."/>
            <person name="Grimwood J."/>
            <person name="Schmutz J."/>
        </authorList>
    </citation>
    <scope>NUCLEOTIDE SEQUENCE [LARGE SCALE GENOMIC DNA]</scope>
    <source>
        <strain evidence="1">1808015.09</strain>
    </source>
</reference>
<gene>
    <name evidence="1" type="ORF">ES288_D08G256800v1</name>
</gene>
<organism evidence="1 2">
    <name type="scientific">Gossypium darwinii</name>
    <name type="common">Darwin's cotton</name>
    <name type="synonym">Gossypium barbadense var. darwinii</name>
    <dbReference type="NCBI Taxonomy" id="34276"/>
    <lineage>
        <taxon>Eukaryota</taxon>
        <taxon>Viridiplantae</taxon>
        <taxon>Streptophyta</taxon>
        <taxon>Embryophyta</taxon>
        <taxon>Tracheophyta</taxon>
        <taxon>Spermatophyta</taxon>
        <taxon>Magnoliopsida</taxon>
        <taxon>eudicotyledons</taxon>
        <taxon>Gunneridae</taxon>
        <taxon>Pentapetalae</taxon>
        <taxon>rosids</taxon>
        <taxon>malvids</taxon>
        <taxon>Malvales</taxon>
        <taxon>Malvaceae</taxon>
        <taxon>Malvoideae</taxon>
        <taxon>Gossypium</taxon>
    </lineage>
</organism>
<sequence length="108" mass="12333">MSHHHHCKETMNNSVTSKLVWISLSPTHIHINPITILDGEWTKTLRTLTFCQREPAILPNLSSFTRDSGSPPQFRVNRLHHNLLLLLIGFTCQQFGGVNMDNNGQSRF</sequence>
<evidence type="ECO:0000313" key="1">
    <source>
        <dbReference type="EMBL" id="TYG58865.1"/>
    </source>
</evidence>
<dbReference type="AlphaFoldDB" id="A0A5D2BRR4"/>
<accession>A0A5D2BRR4</accession>
<proteinExistence type="predicted"/>
<name>A0A5D2BRR4_GOSDA</name>
<evidence type="ECO:0000313" key="2">
    <source>
        <dbReference type="Proteomes" id="UP000323506"/>
    </source>
</evidence>
<protein>
    <submittedName>
        <fullName evidence="1">Uncharacterized protein</fullName>
    </submittedName>
</protein>